<dbReference type="Gene3D" id="1.10.10.2150">
    <property type="entry name" value="Ribosomal RNA-processing protein 8, N-terminal domain"/>
    <property type="match status" value="1"/>
</dbReference>
<gene>
    <name evidence="10" type="ORF">PCOAH_00016690</name>
</gene>
<keyword evidence="4 8" id="KW-0489">Methyltransferase</keyword>
<dbReference type="InterPro" id="IPR007823">
    <property type="entry name" value="RRP8"/>
</dbReference>
<comment type="function">
    <text evidence="8">Probable methyltransferase required to silence rDNA.</text>
</comment>
<comment type="similarity">
    <text evidence="2 8">Belongs to the methyltransferase superfamily. RRP8 family.</text>
</comment>
<evidence type="ECO:0000256" key="1">
    <source>
        <dbReference type="ARBA" id="ARBA00004604"/>
    </source>
</evidence>
<dbReference type="VEuPathDB" id="PlasmoDB:PCOAH_00016690"/>
<evidence type="ECO:0000256" key="6">
    <source>
        <dbReference type="ARBA" id="ARBA00022691"/>
    </source>
</evidence>
<dbReference type="InterPro" id="IPR029063">
    <property type="entry name" value="SAM-dependent_MTases_sf"/>
</dbReference>
<evidence type="ECO:0000256" key="9">
    <source>
        <dbReference type="SAM" id="MobiDB-lite"/>
    </source>
</evidence>
<dbReference type="GO" id="GO:0006364">
    <property type="term" value="P:rRNA processing"/>
    <property type="evidence" value="ECO:0007669"/>
    <property type="project" value="UniProtKB-UniRule"/>
</dbReference>
<dbReference type="GO" id="GO:0005730">
    <property type="term" value="C:nucleolus"/>
    <property type="evidence" value="ECO:0007669"/>
    <property type="project" value="UniProtKB-SubCell"/>
</dbReference>
<dbReference type="OrthoDB" id="10258825at2759"/>
<dbReference type="PANTHER" id="PTHR12787">
    <property type="entry name" value="RIBOSOMAL RNA-PROCESSING PROTEIN 8"/>
    <property type="match status" value="1"/>
</dbReference>
<evidence type="ECO:0000256" key="5">
    <source>
        <dbReference type="ARBA" id="ARBA00022679"/>
    </source>
</evidence>
<dbReference type="AlphaFoldDB" id="A0A1B1DWU1"/>
<evidence type="ECO:0000313" key="11">
    <source>
        <dbReference type="Proteomes" id="UP000092716"/>
    </source>
</evidence>
<feature type="region of interest" description="Disordered" evidence="9">
    <location>
        <begin position="1"/>
        <end position="209"/>
    </location>
</feature>
<dbReference type="Gene3D" id="3.40.50.150">
    <property type="entry name" value="Vaccinia Virus protein VP39"/>
    <property type="match status" value="1"/>
</dbReference>
<keyword evidence="5 8" id="KW-0808">Transferase</keyword>
<feature type="compositionally biased region" description="Basic residues" evidence="9">
    <location>
        <begin position="35"/>
        <end position="48"/>
    </location>
</feature>
<evidence type="ECO:0000313" key="10">
    <source>
        <dbReference type="EMBL" id="ANQ07263.1"/>
    </source>
</evidence>
<dbReference type="CDD" id="cd02440">
    <property type="entry name" value="AdoMet_MTases"/>
    <property type="match status" value="1"/>
</dbReference>
<sequence>MSKQNVSPKLKRVKKDGFKSSKGGTKKSQDGNKNGGKKKKPFKKHRMKEAKQVGELSQSCGKFLNSKGKMQHADKPCAELNFAKKEKKTGGRHPPVNNKKVMKKSKSDFVAPVLKKIRINKKLSKKRNHGGKAQGGEKNESHPQHIPNGDPSPENVADRGNYECEASSRFAYRTDGNHPTDRAFFPDQYESHYGEKKKQKYKKKKKIPQDPEEIVNSSLFRYINEYMYTNKSDTVQQKLKETKNIFNIYHSGYRNQKNKWPQNPVHVIINHLKKNFTKKSKIADLGCGEAEIAQALNGWSVTSYDLIQLNEHVTICNITELPLPDNSYDCFVLCLSLMNTDWPKVIFEALRCLKKRATLIIADVVSRFTNYKAFMKFMKNVGFTVTNRVNLDDFFYVLFFENNKKDDASYTANEKRIRKVSKLLAPCIYKRR</sequence>
<accession>A0A1B1DWU1</accession>
<keyword evidence="6 8" id="KW-0949">S-adenosyl-L-methionine</keyword>
<dbReference type="RefSeq" id="XP_019913958.1">
    <property type="nucleotide sequence ID" value="XM_020058478.1"/>
</dbReference>
<dbReference type="GO" id="GO:0032259">
    <property type="term" value="P:methylation"/>
    <property type="evidence" value="ECO:0007669"/>
    <property type="project" value="UniProtKB-KW"/>
</dbReference>
<keyword evidence="3 8" id="KW-0698">rRNA processing</keyword>
<dbReference type="EC" id="2.1.1.-" evidence="8"/>
<dbReference type="EMBL" id="CP016245">
    <property type="protein sequence ID" value="ANQ07263.1"/>
    <property type="molecule type" value="Genomic_DNA"/>
</dbReference>
<evidence type="ECO:0000256" key="3">
    <source>
        <dbReference type="ARBA" id="ARBA00022552"/>
    </source>
</evidence>
<evidence type="ECO:0000256" key="2">
    <source>
        <dbReference type="ARBA" id="ARBA00006301"/>
    </source>
</evidence>
<proteinExistence type="inferred from homology"/>
<organism evidence="10 11">
    <name type="scientific">Plasmodium coatneyi</name>
    <dbReference type="NCBI Taxonomy" id="208452"/>
    <lineage>
        <taxon>Eukaryota</taxon>
        <taxon>Sar</taxon>
        <taxon>Alveolata</taxon>
        <taxon>Apicomplexa</taxon>
        <taxon>Aconoidasida</taxon>
        <taxon>Haemosporida</taxon>
        <taxon>Plasmodiidae</taxon>
        <taxon>Plasmodium</taxon>
    </lineage>
</organism>
<name>A0A1B1DWU1_9APIC</name>
<dbReference type="KEGG" id="pcot:PCOAH_00016690"/>
<dbReference type="Proteomes" id="UP000092716">
    <property type="component" value="Chromosome 7"/>
</dbReference>
<dbReference type="PANTHER" id="PTHR12787:SF0">
    <property type="entry name" value="RIBOSOMAL RNA-PROCESSING PROTEIN 8"/>
    <property type="match status" value="1"/>
</dbReference>
<dbReference type="SUPFAM" id="SSF53335">
    <property type="entry name" value="S-adenosyl-L-methionine-dependent methyltransferases"/>
    <property type="match status" value="1"/>
</dbReference>
<dbReference type="Pfam" id="PF05148">
    <property type="entry name" value="Methyltransf_8"/>
    <property type="match status" value="1"/>
</dbReference>
<feature type="compositionally biased region" description="Basic residues" evidence="9">
    <location>
        <begin position="197"/>
        <end position="206"/>
    </location>
</feature>
<keyword evidence="11" id="KW-1185">Reference proteome</keyword>
<evidence type="ECO:0000256" key="7">
    <source>
        <dbReference type="ARBA" id="ARBA00023242"/>
    </source>
</evidence>
<protein>
    <recommendedName>
        <fullName evidence="8">Ribosomal RNA-processing protein 8</fullName>
        <ecNumber evidence="8">2.1.1.-</ecNumber>
    </recommendedName>
</protein>
<evidence type="ECO:0000256" key="4">
    <source>
        <dbReference type="ARBA" id="ARBA00022603"/>
    </source>
</evidence>
<evidence type="ECO:0000256" key="8">
    <source>
        <dbReference type="RuleBase" id="RU365074"/>
    </source>
</evidence>
<feature type="compositionally biased region" description="Basic residues" evidence="9">
    <location>
        <begin position="115"/>
        <end position="130"/>
    </location>
</feature>
<reference evidence="11" key="1">
    <citation type="submission" date="2016-06" db="EMBL/GenBank/DDBJ databases">
        <title>First high quality genome sequence of Plasmodium coatneyi using continuous long reads from single molecule, real-time sequencing.</title>
        <authorList>
            <person name="Chien J.-T."/>
            <person name="Pakala S.B."/>
            <person name="Geraldo J.A."/>
            <person name="Lapp S.A."/>
            <person name="Barnwell J.W."/>
            <person name="Kissinger J.C."/>
            <person name="Galinski M.R."/>
            <person name="Humphrey J.C."/>
        </authorList>
    </citation>
    <scope>NUCLEOTIDE SEQUENCE [LARGE SCALE GENOMIC DNA]</scope>
    <source>
        <strain evidence="11">Hackeri</strain>
    </source>
</reference>
<dbReference type="GeneID" id="30908395"/>
<dbReference type="GO" id="GO:0008168">
    <property type="term" value="F:methyltransferase activity"/>
    <property type="evidence" value="ECO:0007669"/>
    <property type="project" value="UniProtKB-KW"/>
</dbReference>
<dbReference type="InterPro" id="IPR042036">
    <property type="entry name" value="RRP8_N"/>
</dbReference>
<keyword evidence="7 8" id="KW-0539">Nucleus</keyword>
<comment type="subcellular location">
    <subcellularLocation>
        <location evidence="1 8">Nucleus</location>
        <location evidence="1 8">Nucleolus</location>
    </subcellularLocation>
</comment>